<feature type="region of interest" description="Disordered" evidence="1">
    <location>
        <begin position="62"/>
        <end position="105"/>
    </location>
</feature>
<feature type="compositionally biased region" description="Polar residues" evidence="1">
    <location>
        <begin position="67"/>
        <end position="86"/>
    </location>
</feature>
<dbReference type="AlphaFoldDB" id="A0A1J3G570"/>
<name>A0A1J3G570_NOCCA</name>
<protein>
    <submittedName>
        <fullName evidence="2">Flowering time control protein FPA</fullName>
    </submittedName>
</protein>
<gene>
    <name evidence="2" type="ORF">LC_TR16745_c0_g1_i1_g.57117</name>
</gene>
<dbReference type="EMBL" id="GEVK01001447">
    <property type="protein sequence ID" value="JAU51385.1"/>
    <property type="molecule type" value="Transcribed_RNA"/>
</dbReference>
<sequence length="105" mass="12173">MSWRKNSAHLEILRTLGSLGNARLLSLIFTRWTMTYRQEASMNGKRIRGSYLRVDYLRSQAPRKEQWTGSYDNRNGNVNQKPQYPHSNEDAKGDGQQSSKVLWIG</sequence>
<feature type="compositionally biased region" description="Polar residues" evidence="1">
    <location>
        <begin position="95"/>
        <end position="105"/>
    </location>
</feature>
<accession>A0A1J3G570</accession>
<organism evidence="2">
    <name type="scientific">Noccaea caerulescens</name>
    <name type="common">Alpine penny-cress</name>
    <name type="synonym">Thlaspi caerulescens</name>
    <dbReference type="NCBI Taxonomy" id="107243"/>
    <lineage>
        <taxon>Eukaryota</taxon>
        <taxon>Viridiplantae</taxon>
        <taxon>Streptophyta</taxon>
        <taxon>Embryophyta</taxon>
        <taxon>Tracheophyta</taxon>
        <taxon>Spermatophyta</taxon>
        <taxon>Magnoliopsida</taxon>
        <taxon>eudicotyledons</taxon>
        <taxon>Gunneridae</taxon>
        <taxon>Pentapetalae</taxon>
        <taxon>rosids</taxon>
        <taxon>malvids</taxon>
        <taxon>Brassicales</taxon>
        <taxon>Brassicaceae</taxon>
        <taxon>Coluteocarpeae</taxon>
        <taxon>Noccaea</taxon>
    </lineage>
</organism>
<evidence type="ECO:0000313" key="2">
    <source>
        <dbReference type="EMBL" id="JAU51385.1"/>
    </source>
</evidence>
<reference evidence="2" key="1">
    <citation type="submission" date="2016-07" db="EMBL/GenBank/DDBJ databases">
        <title>De novo transcriptome assembly of four accessions of the metal hyperaccumulator plant Noccaea caerulescens.</title>
        <authorList>
            <person name="Blande D."/>
            <person name="Halimaa P."/>
            <person name="Tervahauta A.I."/>
            <person name="Aarts M.G."/>
            <person name="Karenlampi S.O."/>
        </authorList>
    </citation>
    <scope>NUCLEOTIDE SEQUENCE</scope>
</reference>
<proteinExistence type="predicted"/>
<evidence type="ECO:0000256" key="1">
    <source>
        <dbReference type="SAM" id="MobiDB-lite"/>
    </source>
</evidence>